<evidence type="ECO:0000256" key="7">
    <source>
        <dbReference type="ARBA" id="ARBA00022989"/>
    </source>
</evidence>
<evidence type="ECO:0000256" key="1">
    <source>
        <dbReference type="ARBA" id="ARBA00002962"/>
    </source>
</evidence>
<dbReference type="InterPro" id="IPR011990">
    <property type="entry name" value="TPR-like_helical_dom_sf"/>
</dbReference>
<accession>A0A432VR90</accession>
<evidence type="ECO:0000256" key="2">
    <source>
        <dbReference type="ARBA" id="ARBA00004429"/>
    </source>
</evidence>
<keyword evidence="7 10" id="KW-1133">Transmembrane helix</keyword>
<keyword evidence="5" id="KW-0997">Cell inner membrane</keyword>
<dbReference type="NCBIfam" id="TIGR00540">
    <property type="entry name" value="TPR_hemY_coli"/>
    <property type="match status" value="1"/>
</dbReference>
<comment type="function">
    <text evidence="1">Involved in a late step of protoheme IX synthesis.</text>
</comment>
<proteinExistence type="predicted"/>
<comment type="subcellular location">
    <subcellularLocation>
        <location evidence="2">Cell inner membrane</location>
        <topology evidence="2">Multi-pass membrane protein</topology>
    </subcellularLocation>
</comment>
<feature type="domain" description="HemY N-terminal" evidence="11">
    <location>
        <begin position="26"/>
        <end position="130"/>
    </location>
</feature>
<dbReference type="Gene3D" id="1.25.40.10">
    <property type="entry name" value="Tetratricopeptide repeat domain"/>
    <property type="match status" value="1"/>
</dbReference>
<gene>
    <name evidence="12" type="ORF">CWE08_11090</name>
</gene>
<dbReference type="UniPathway" id="UPA00252"/>
<dbReference type="AlphaFoldDB" id="A0A432VR90"/>
<keyword evidence="6 10" id="KW-0812">Transmembrane</keyword>
<feature type="transmembrane region" description="Helical" evidence="10">
    <location>
        <begin position="41"/>
        <end position="62"/>
    </location>
</feature>
<dbReference type="SUPFAM" id="SSF48452">
    <property type="entry name" value="TPR-like"/>
    <property type="match status" value="1"/>
</dbReference>
<evidence type="ECO:0000256" key="9">
    <source>
        <dbReference type="ARBA" id="ARBA00023244"/>
    </source>
</evidence>
<name>A0A432VR90_9GAMM</name>
<comment type="caution">
    <text evidence="12">The sequence shown here is derived from an EMBL/GenBank/DDBJ whole genome shotgun (WGS) entry which is preliminary data.</text>
</comment>
<organism evidence="12 13">
    <name type="scientific">Aliidiomarina iranensis</name>
    <dbReference type="NCBI Taxonomy" id="1434071"/>
    <lineage>
        <taxon>Bacteria</taxon>
        <taxon>Pseudomonadati</taxon>
        <taxon>Pseudomonadota</taxon>
        <taxon>Gammaproteobacteria</taxon>
        <taxon>Alteromonadales</taxon>
        <taxon>Idiomarinaceae</taxon>
        <taxon>Aliidiomarina</taxon>
    </lineage>
</organism>
<keyword evidence="8 10" id="KW-0472">Membrane</keyword>
<protein>
    <recommendedName>
        <fullName evidence="11">HemY N-terminal domain-containing protein</fullName>
    </recommendedName>
</protein>
<dbReference type="RefSeq" id="WP_126768240.1">
    <property type="nucleotide sequence ID" value="NZ_PIPJ01000010.1"/>
</dbReference>
<reference evidence="13" key="1">
    <citation type="journal article" date="2018" name="Front. Microbiol.">
        <title>Genome-Based Analysis Reveals the Taxonomy and Diversity of the Family Idiomarinaceae.</title>
        <authorList>
            <person name="Liu Y."/>
            <person name="Lai Q."/>
            <person name="Shao Z."/>
        </authorList>
    </citation>
    <scope>NUCLEOTIDE SEQUENCE [LARGE SCALE GENOMIC DNA]</scope>
    <source>
        <strain evidence="13">GBPy7</strain>
    </source>
</reference>
<keyword evidence="13" id="KW-1185">Reference proteome</keyword>
<evidence type="ECO:0000313" key="12">
    <source>
        <dbReference type="EMBL" id="RUO18767.1"/>
    </source>
</evidence>
<dbReference type="Pfam" id="PF07219">
    <property type="entry name" value="HemY_N"/>
    <property type="match status" value="1"/>
</dbReference>
<dbReference type="InterPro" id="IPR005254">
    <property type="entry name" value="Heme_biosyn_assoc_TPR_pro"/>
</dbReference>
<dbReference type="InterPro" id="IPR010817">
    <property type="entry name" value="HemY_N"/>
</dbReference>
<dbReference type="GO" id="GO:0005886">
    <property type="term" value="C:plasma membrane"/>
    <property type="evidence" value="ECO:0007669"/>
    <property type="project" value="UniProtKB-SubCell"/>
</dbReference>
<dbReference type="GO" id="GO:0006779">
    <property type="term" value="P:porphyrin-containing compound biosynthetic process"/>
    <property type="evidence" value="ECO:0007669"/>
    <property type="project" value="UniProtKB-KW"/>
</dbReference>
<evidence type="ECO:0000256" key="5">
    <source>
        <dbReference type="ARBA" id="ARBA00022519"/>
    </source>
</evidence>
<sequence>MIKALFLILIIAAGLILGPLWSGDSGTLILLLGNYSVEMTLVVAAILLVLVLLLLWLLEALVRKLFSGRKLTANWFLRRREQKAQQQFETALTEWLNKNYKLAANAAEKAAPGLKRPQQGFLLAAAAWQALNNHKEQQRLLSLAQSQATDELSVQLATLETTTDSKLALQLSQRLLQAYPKQNNVLRTAATALYKHQHLQSLREILPALHDREILPGARLAEYTRASYRAYFHGVGTNSDKLNDVWRSLSKKLRLTTPVRLAYLDTLIERGFGAIAAKVAARGIHHQVLTASDLLPYDARDWRQTAALRDEIEKQIKAHPQHPNWLLLLAVVAIQEGDSMLAQRAAEKAISIRPDHQAYRVLGEALLANQQKESALLAFQQAANFKQG</sequence>
<evidence type="ECO:0000259" key="11">
    <source>
        <dbReference type="Pfam" id="PF07219"/>
    </source>
</evidence>
<evidence type="ECO:0000256" key="4">
    <source>
        <dbReference type="ARBA" id="ARBA00022475"/>
    </source>
</evidence>
<evidence type="ECO:0000256" key="8">
    <source>
        <dbReference type="ARBA" id="ARBA00023136"/>
    </source>
</evidence>
<dbReference type="Proteomes" id="UP000288395">
    <property type="component" value="Unassembled WGS sequence"/>
</dbReference>
<dbReference type="OrthoDB" id="7067577at2"/>
<dbReference type="GO" id="GO:0042168">
    <property type="term" value="P:heme metabolic process"/>
    <property type="evidence" value="ECO:0007669"/>
    <property type="project" value="InterPro"/>
</dbReference>
<keyword evidence="9" id="KW-0627">Porphyrin biosynthesis</keyword>
<evidence type="ECO:0000313" key="13">
    <source>
        <dbReference type="Proteomes" id="UP000288395"/>
    </source>
</evidence>
<evidence type="ECO:0000256" key="6">
    <source>
        <dbReference type="ARBA" id="ARBA00022692"/>
    </source>
</evidence>
<evidence type="ECO:0000256" key="10">
    <source>
        <dbReference type="SAM" id="Phobius"/>
    </source>
</evidence>
<dbReference type="EMBL" id="PIPJ01000010">
    <property type="protein sequence ID" value="RUO18767.1"/>
    <property type="molecule type" value="Genomic_DNA"/>
</dbReference>
<comment type="pathway">
    <text evidence="3">Porphyrin-containing compound metabolism; protoheme biosynthesis.</text>
</comment>
<evidence type="ECO:0000256" key="3">
    <source>
        <dbReference type="ARBA" id="ARBA00004744"/>
    </source>
</evidence>
<keyword evidence="4" id="KW-1003">Cell membrane</keyword>